<gene>
    <name evidence="2" type="ORF">K1Y79_02635</name>
</gene>
<evidence type="ECO:0000256" key="1">
    <source>
        <dbReference type="SAM" id="Phobius"/>
    </source>
</evidence>
<dbReference type="Proteomes" id="UP000812961">
    <property type="component" value="Unassembled WGS sequence"/>
</dbReference>
<feature type="transmembrane region" description="Helical" evidence="1">
    <location>
        <begin position="225"/>
        <end position="249"/>
    </location>
</feature>
<organism evidence="2 3">
    <name type="scientific">Chitinophaga rhizophila</name>
    <dbReference type="NCBI Taxonomy" id="2866212"/>
    <lineage>
        <taxon>Bacteria</taxon>
        <taxon>Pseudomonadati</taxon>
        <taxon>Bacteroidota</taxon>
        <taxon>Chitinophagia</taxon>
        <taxon>Chitinophagales</taxon>
        <taxon>Chitinophagaceae</taxon>
        <taxon>Chitinophaga</taxon>
    </lineage>
</organism>
<keyword evidence="1" id="KW-0472">Membrane</keyword>
<reference evidence="2 3" key="1">
    <citation type="submission" date="2021-08" db="EMBL/GenBank/DDBJ databases">
        <title>The genome sequence of Chitinophaga sp. B61.</title>
        <authorList>
            <person name="Zhang X."/>
        </authorList>
    </citation>
    <scope>NUCLEOTIDE SEQUENCE [LARGE SCALE GENOMIC DNA]</scope>
    <source>
        <strain evidence="2 3">B61</strain>
    </source>
</reference>
<name>A0ABS7G8V8_9BACT</name>
<feature type="transmembrane region" description="Helical" evidence="1">
    <location>
        <begin position="54"/>
        <end position="74"/>
    </location>
</feature>
<feature type="transmembrane region" description="Helical" evidence="1">
    <location>
        <begin position="27"/>
        <end position="48"/>
    </location>
</feature>
<evidence type="ECO:0000313" key="2">
    <source>
        <dbReference type="EMBL" id="MBW8683219.1"/>
    </source>
</evidence>
<evidence type="ECO:0000313" key="3">
    <source>
        <dbReference type="Proteomes" id="UP000812961"/>
    </source>
</evidence>
<keyword evidence="3" id="KW-1185">Reference proteome</keyword>
<proteinExistence type="predicted"/>
<accession>A0ABS7G8V8</accession>
<feature type="transmembrane region" description="Helical" evidence="1">
    <location>
        <begin position="199"/>
        <end position="219"/>
    </location>
</feature>
<keyword evidence="1" id="KW-0812">Transmembrane</keyword>
<protein>
    <submittedName>
        <fullName evidence="2">Uncharacterized protein</fullName>
    </submittedName>
</protein>
<keyword evidence="1" id="KW-1133">Transmembrane helix</keyword>
<dbReference type="EMBL" id="JAICCF010000001">
    <property type="protein sequence ID" value="MBW8683219.1"/>
    <property type="molecule type" value="Genomic_DNA"/>
</dbReference>
<sequence length="331" mass="37418">MIQEEGPLTNEDIRLLKTAGRITGIRWLLLLLFSAITLILAALLLMAVCARKSGIYIPVSVASCINLIVCLFMWRSALKMRNRSRIGLKSGKKRLIRARLKTVLASNKGELQYITHNHEIIDARAALPDRSFFYEQRSTYHQTAISNISGLTNYEVVLHISLEGNILLKAEYPHSNYRETTGRITTDDLQLMKEKQSTLVKLFLTGCTGLALMLLLGGIAKGNYVNLYVLIAAVYLTFFLLAMPAYYVYNSYTRAESKIIIRGKVTEIISTIRPNLGTGDVYYRIGEKLFLVRPIENLGTRVLPGNEVELHFVRKANGRPGRMLYDIKCQR</sequence>
<dbReference type="RefSeq" id="WP_220248448.1">
    <property type="nucleotide sequence ID" value="NZ_JAICCF010000001.1"/>
</dbReference>
<comment type="caution">
    <text evidence="2">The sequence shown here is derived from an EMBL/GenBank/DDBJ whole genome shotgun (WGS) entry which is preliminary data.</text>
</comment>